<dbReference type="EC" id="2.1.1.-" evidence="5"/>
<dbReference type="InParanoid" id="A0A1S3HK27"/>
<dbReference type="GO" id="GO:0032259">
    <property type="term" value="P:methylation"/>
    <property type="evidence" value="ECO:0007669"/>
    <property type="project" value="UniProtKB-KW"/>
</dbReference>
<dbReference type="GO" id="GO:0016279">
    <property type="term" value="F:protein-lysine N-methyltransferase activity"/>
    <property type="evidence" value="ECO:0007669"/>
    <property type="project" value="UniProtKB-UniRule"/>
</dbReference>
<sequence length="239" mass="27485">MLHAGDSVNFRCLLSSLQRGTLGEILTMADNLDEDDDIPQLSADTLKILQQFYDEQSALHDQQMGNPDIMPQEDWQLSQFWYNDSTAFKLAEEAKYVAGENGRMAFLSAPTAFKKLLEISPSSDAVLLEYDKRFAIHGDKYIFYDYKNPLDIPRDLEKAFDIVVVDPPFLSERCLKNTAETVKFIWKGKVILCTGEIMEEYVKKYLGAEVCSFMPQHERNLANEFRCYTNYKTVVLEQT</sequence>
<evidence type="ECO:0000256" key="1">
    <source>
        <dbReference type="ARBA" id="ARBA00004496"/>
    </source>
</evidence>
<comment type="function">
    <text evidence="5">S-adenosyl-L-methionine-dependent protein-lysine N-methyltransferase that methylates elongation factor 1-alpha.</text>
</comment>
<dbReference type="InterPro" id="IPR002052">
    <property type="entry name" value="DNA_methylase_N6_adenine_CS"/>
</dbReference>
<accession>A0A1S3HK27</accession>
<dbReference type="Proteomes" id="UP000085678">
    <property type="component" value="Unplaced"/>
</dbReference>
<name>A0A1S3HK27_LINAN</name>
<keyword evidence="4 5" id="KW-0808">Transferase</keyword>
<dbReference type="Pfam" id="PF10237">
    <property type="entry name" value="N6-adenineMlase"/>
    <property type="match status" value="1"/>
</dbReference>
<dbReference type="GeneID" id="106155971"/>
<comment type="similarity">
    <text evidence="5">Belongs to the class I-like SAM-binding methyltransferase superfamily. EFM5 family.</text>
</comment>
<dbReference type="RefSeq" id="XP_013386475.1">
    <property type="nucleotide sequence ID" value="XM_013531021.2"/>
</dbReference>
<dbReference type="OrthoDB" id="206354at2759"/>
<dbReference type="AlphaFoldDB" id="A0A1S3HK27"/>
<evidence type="ECO:0000313" key="7">
    <source>
        <dbReference type="RefSeq" id="XP_013386475.1"/>
    </source>
</evidence>
<keyword evidence="6" id="KW-1185">Reference proteome</keyword>
<reference evidence="7" key="1">
    <citation type="submission" date="2025-08" db="UniProtKB">
        <authorList>
            <consortium name="RefSeq"/>
        </authorList>
    </citation>
    <scope>IDENTIFICATION</scope>
    <source>
        <tissue evidence="7">Gonads</tissue>
    </source>
</reference>
<comment type="subcellular location">
    <subcellularLocation>
        <location evidence="1 5">Cytoplasm</location>
    </subcellularLocation>
</comment>
<dbReference type="HAMAP" id="MF_03187">
    <property type="entry name" value="Methyltr_EFM5"/>
    <property type="match status" value="1"/>
</dbReference>
<dbReference type="STRING" id="7574.A0A1S3HK27"/>
<proteinExistence type="inferred from homology"/>
<protein>
    <recommendedName>
        <fullName evidence="5">Protein-lysine N-methyltransferase LOC106155971</fullName>
        <ecNumber evidence="5">2.1.1.-</ecNumber>
    </recommendedName>
</protein>
<evidence type="ECO:0000256" key="3">
    <source>
        <dbReference type="ARBA" id="ARBA00022603"/>
    </source>
</evidence>
<evidence type="ECO:0000313" key="6">
    <source>
        <dbReference type="Proteomes" id="UP000085678"/>
    </source>
</evidence>
<keyword evidence="2 5" id="KW-0963">Cytoplasm</keyword>
<dbReference type="PANTHER" id="PTHR13200">
    <property type="entry name" value="EEF1A LYSINE METHYLTRANSFERASE 1"/>
    <property type="match status" value="1"/>
</dbReference>
<dbReference type="OMA" id="CNFRPEH"/>
<dbReference type="InterPro" id="IPR019369">
    <property type="entry name" value="Efm5/EEF1AKMT1"/>
</dbReference>
<gene>
    <name evidence="7" type="primary">LOC106155971</name>
</gene>
<evidence type="ECO:0000256" key="5">
    <source>
        <dbReference type="HAMAP-Rule" id="MF_03187"/>
    </source>
</evidence>
<dbReference type="PROSITE" id="PS00092">
    <property type="entry name" value="N6_MTASE"/>
    <property type="match status" value="1"/>
</dbReference>
<dbReference type="GO" id="GO:0003676">
    <property type="term" value="F:nucleic acid binding"/>
    <property type="evidence" value="ECO:0007669"/>
    <property type="project" value="InterPro"/>
</dbReference>
<dbReference type="KEGG" id="lak:106155971"/>
<organism evidence="6 7">
    <name type="scientific">Lingula anatina</name>
    <name type="common">Brachiopod</name>
    <name type="synonym">Lingula unguis</name>
    <dbReference type="NCBI Taxonomy" id="7574"/>
    <lineage>
        <taxon>Eukaryota</taxon>
        <taxon>Metazoa</taxon>
        <taxon>Spiralia</taxon>
        <taxon>Lophotrochozoa</taxon>
        <taxon>Brachiopoda</taxon>
        <taxon>Linguliformea</taxon>
        <taxon>Lingulata</taxon>
        <taxon>Lingulida</taxon>
        <taxon>Linguloidea</taxon>
        <taxon>Lingulidae</taxon>
        <taxon>Lingula</taxon>
    </lineage>
</organism>
<dbReference type="InterPro" id="IPR041370">
    <property type="entry name" value="Mlase_EEF1AKMT1/ZCCHC4"/>
</dbReference>
<dbReference type="PANTHER" id="PTHR13200:SF0">
    <property type="entry name" value="EEF1A LYSINE METHYLTRANSFERASE 1"/>
    <property type="match status" value="1"/>
</dbReference>
<evidence type="ECO:0000256" key="2">
    <source>
        <dbReference type="ARBA" id="ARBA00022490"/>
    </source>
</evidence>
<evidence type="ECO:0000256" key="4">
    <source>
        <dbReference type="ARBA" id="ARBA00022679"/>
    </source>
</evidence>
<keyword evidence="3 5" id="KW-0489">Methyltransferase</keyword>
<dbReference type="FunCoup" id="A0A1S3HK27">
    <property type="interactions" value="1099"/>
</dbReference>
<dbReference type="GO" id="GO:0005737">
    <property type="term" value="C:cytoplasm"/>
    <property type="evidence" value="ECO:0007669"/>
    <property type="project" value="UniProtKB-SubCell"/>
</dbReference>